<dbReference type="SUPFAM" id="SSF51735">
    <property type="entry name" value="NAD(P)-binding Rossmann-fold domains"/>
    <property type="match status" value="1"/>
</dbReference>
<dbReference type="GO" id="GO:0016491">
    <property type="term" value="F:oxidoreductase activity"/>
    <property type="evidence" value="ECO:0007669"/>
    <property type="project" value="UniProtKB-KW"/>
</dbReference>
<dbReference type="PANTHER" id="PTHR43162:SF1">
    <property type="entry name" value="PRESTALK A DIFFERENTIATION PROTEIN A"/>
    <property type="match status" value="1"/>
</dbReference>
<dbReference type="PANTHER" id="PTHR43162">
    <property type="match status" value="1"/>
</dbReference>
<name>A0A7K0DYI4_9NOCA</name>
<keyword evidence="2" id="KW-0560">Oxidoreductase</keyword>
<dbReference type="InterPro" id="IPR016040">
    <property type="entry name" value="NAD(P)-bd_dom"/>
</dbReference>
<dbReference type="EMBL" id="WEGI01000014">
    <property type="protein sequence ID" value="MQY30372.1"/>
    <property type="molecule type" value="Genomic_DNA"/>
</dbReference>
<dbReference type="Gene3D" id="3.40.50.720">
    <property type="entry name" value="NAD(P)-binding Rossmann-like Domain"/>
    <property type="match status" value="1"/>
</dbReference>
<comment type="caution">
    <text evidence="2">The sequence shown here is derived from an EMBL/GenBank/DDBJ whole genome shotgun (WGS) entry which is preliminary data.</text>
</comment>
<dbReference type="EC" id="1.7.-.-" evidence="2"/>
<reference evidence="2 3" key="1">
    <citation type="submission" date="2019-10" db="EMBL/GenBank/DDBJ databases">
        <title>Nocardia macrotermitis sp. nov. and Nocardia aurantia sp. nov., isolated from the gut of fungus growing-termite Macrotermes natalensis.</title>
        <authorList>
            <person name="Benndorf R."/>
            <person name="Schwitalla J."/>
            <person name="Martin K."/>
            <person name="De Beer W."/>
            <person name="Kaster A.-K."/>
            <person name="Vollmers J."/>
            <person name="Poulsen M."/>
            <person name="Beemelmanns C."/>
        </authorList>
    </citation>
    <scope>NUCLEOTIDE SEQUENCE [LARGE SCALE GENOMIC DNA]</scope>
    <source>
        <strain evidence="2 3">RB56</strain>
    </source>
</reference>
<dbReference type="Proteomes" id="UP000431401">
    <property type="component" value="Unassembled WGS sequence"/>
</dbReference>
<dbReference type="OrthoDB" id="3510772at2"/>
<feature type="domain" description="NAD(P)-binding" evidence="1">
    <location>
        <begin position="6"/>
        <end position="181"/>
    </location>
</feature>
<protein>
    <submittedName>
        <fullName evidence="2">NAD(P)H azoreductase</fullName>
        <ecNumber evidence="2">1.7.-.-</ecNumber>
    </submittedName>
</protein>
<dbReference type="RefSeq" id="WP_153347678.1">
    <property type="nucleotide sequence ID" value="NZ_WEGI01000014.1"/>
</dbReference>
<dbReference type="Pfam" id="PF13460">
    <property type="entry name" value="NAD_binding_10"/>
    <property type="match status" value="1"/>
</dbReference>
<dbReference type="AlphaFoldDB" id="A0A7K0DYI4"/>
<accession>A0A7K0DYI4</accession>
<evidence type="ECO:0000259" key="1">
    <source>
        <dbReference type="Pfam" id="PF13460"/>
    </source>
</evidence>
<evidence type="ECO:0000313" key="2">
    <source>
        <dbReference type="EMBL" id="MQY30372.1"/>
    </source>
</evidence>
<dbReference type="InterPro" id="IPR051604">
    <property type="entry name" value="Ergot_Alk_Oxidoreductase"/>
</dbReference>
<evidence type="ECO:0000313" key="3">
    <source>
        <dbReference type="Proteomes" id="UP000431401"/>
    </source>
</evidence>
<proteinExistence type="predicted"/>
<keyword evidence="3" id="KW-1185">Reference proteome</keyword>
<sequence>MIAVTGATGNIGSTLVRTLADAGEQVVALSRGERPVTLPEGVVHRRTDIGDPDALAAAVAGARALFLLITGPQLTEGPAPSELLEAVAAQGVRRVVFVSSQGAVTRPGSAGYARTLDIEKALAASDLEWTVLRPSGFASNTYAWIEPIRGDHPVTAPFADVPLPTVDPADIAAVAAVALREDGHHAQTYTLTGPELITPRTQVRHLAEALGHPIPFREVSREEAYINMIRFMPAPVADHTLDILGSPVPAEQQITPDIEAVLGRPPRSYREWAERNATAFRTPITPALQA</sequence>
<dbReference type="InterPro" id="IPR036291">
    <property type="entry name" value="NAD(P)-bd_dom_sf"/>
</dbReference>
<gene>
    <name evidence="2" type="primary">azoB_11</name>
    <name evidence="2" type="ORF">NRB56_59740</name>
</gene>
<organism evidence="2 3">
    <name type="scientific">Nocardia aurantia</name>
    <dbReference type="NCBI Taxonomy" id="2585199"/>
    <lineage>
        <taxon>Bacteria</taxon>
        <taxon>Bacillati</taxon>
        <taxon>Actinomycetota</taxon>
        <taxon>Actinomycetes</taxon>
        <taxon>Mycobacteriales</taxon>
        <taxon>Nocardiaceae</taxon>
        <taxon>Nocardia</taxon>
    </lineage>
</organism>